<evidence type="ECO:0000313" key="4">
    <source>
        <dbReference type="Proteomes" id="UP001365542"/>
    </source>
</evidence>
<gene>
    <name evidence="3" type="ORF">TWF694_000349</name>
</gene>
<reference evidence="3 4" key="1">
    <citation type="submission" date="2019-10" db="EMBL/GenBank/DDBJ databases">
        <authorList>
            <person name="Palmer J.M."/>
        </authorList>
    </citation>
    <scope>NUCLEOTIDE SEQUENCE [LARGE SCALE GENOMIC DNA]</scope>
    <source>
        <strain evidence="3 4">TWF694</strain>
    </source>
</reference>
<dbReference type="Pfam" id="PF00397">
    <property type="entry name" value="WW"/>
    <property type="match status" value="1"/>
</dbReference>
<dbReference type="InterPro" id="IPR036020">
    <property type="entry name" value="WW_dom_sf"/>
</dbReference>
<feature type="domain" description="WW" evidence="2">
    <location>
        <begin position="18"/>
        <end position="52"/>
    </location>
</feature>
<name>A0AAV9XRQ1_9PEZI</name>
<dbReference type="AlphaFoldDB" id="A0AAV9XRQ1"/>
<comment type="caution">
    <text evidence="3">The sequence shown here is derived from an EMBL/GenBank/DDBJ whole genome shotgun (WGS) entry which is preliminary data.</text>
</comment>
<sequence length="272" mass="29818">MSYNNYQDVVGHPTDPNVGLPPGWIARFDNGSQHWFYVDTNSGRTQWDRPASYGAPSGPPPPQQGYSSGGSGGYGGGNSSSSFNHDDHYDQHGYHKGWGDHQEKYAASSEHKIPESKPVPPKEKSNWGKYAALGAGGLLGGIFLDHEAHKVENKFDDFKYDVEGAPDNIANWAGQKVGRTEQRFDNFEQDVEYAPQAAAGWVGGEVGKVEGKWDNLEQDVDNIGNDIVNAPENVANWAGEKVGEVEQFGDNIDNAYDDGVDEGRAEEYDDDY</sequence>
<evidence type="ECO:0000259" key="2">
    <source>
        <dbReference type="PROSITE" id="PS50020"/>
    </source>
</evidence>
<dbReference type="PROSITE" id="PS50020">
    <property type="entry name" value="WW_DOMAIN_2"/>
    <property type="match status" value="1"/>
</dbReference>
<feature type="region of interest" description="Disordered" evidence="1">
    <location>
        <begin position="47"/>
        <end position="124"/>
    </location>
</feature>
<proteinExistence type="predicted"/>
<dbReference type="SUPFAM" id="SSF51045">
    <property type="entry name" value="WW domain"/>
    <property type="match status" value="1"/>
</dbReference>
<dbReference type="EMBL" id="JAVHJO010000001">
    <property type="protein sequence ID" value="KAK6543607.1"/>
    <property type="molecule type" value="Genomic_DNA"/>
</dbReference>
<dbReference type="Gene3D" id="2.20.70.10">
    <property type="match status" value="1"/>
</dbReference>
<dbReference type="Proteomes" id="UP001365542">
    <property type="component" value="Unassembled WGS sequence"/>
</dbReference>
<feature type="compositionally biased region" description="Basic and acidic residues" evidence="1">
    <location>
        <begin position="84"/>
        <end position="124"/>
    </location>
</feature>
<dbReference type="CDD" id="cd00201">
    <property type="entry name" value="WW"/>
    <property type="match status" value="1"/>
</dbReference>
<accession>A0AAV9XRQ1</accession>
<keyword evidence="4" id="KW-1185">Reference proteome</keyword>
<dbReference type="InterPro" id="IPR001202">
    <property type="entry name" value="WW_dom"/>
</dbReference>
<protein>
    <recommendedName>
        <fullName evidence="2">WW domain-containing protein</fullName>
    </recommendedName>
</protein>
<feature type="region of interest" description="Disordered" evidence="1">
    <location>
        <begin position="251"/>
        <end position="272"/>
    </location>
</feature>
<evidence type="ECO:0000313" key="3">
    <source>
        <dbReference type="EMBL" id="KAK6543607.1"/>
    </source>
</evidence>
<dbReference type="PROSITE" id="PS01159">
    <property type="entry name" value="WW_DOMAIN_1"/>
    <property type="match status" value="1"/>
</dbReference>
<organism evidence="3 4">
    <name type="scientific">Orbilia ellipsospora</name>
    <dbReference type="NCBI Taxonomy" id="2528407"/>
    <lineage>
        <taxon>Eukaryota</taxon>
        <taxon>Fungi</taxon>
        <taxon>Dikarya</taxon>
        <taxon>Ascomycota</taxon>
        <taxon>Pezizomycotina</taxon>
        <taxon>Orbiliomycetes</taxon>
        <taxon>Orbiliales</taxon>
        <taxon>Orbiliaceae</taxon>
        <taxon>Orbilia</taxon>
    </lineage>
</organism>
<dbReference type="SMART" id="SM00456">
    <property type="entry name" value="WW"/>
    <property type="match status" value="1"/>
</dbReference>
<feature type="compositionally biased region" description="Gly residues" evidence="1">
    <location>
        <begin position="67"/>
        <end position="78"/>
    </location>
</feature>
<evidence type="ECO:0000256" key="1">
    <source>
        <dbReference type="SAM" id="MobiDB-lite"/>
    </source>
</evidence>